<evidence type="ECO:0000313" key="1">
    <source>
        <dbReference type="EMBL" id="SJK86284.1"/>
    </source>
</evidence>
<dbReference type="AlphaFoldDB" id="A0A1R4ABH1"/>
<gene>
    <name evidence="1" type="ORF">BMR1_03g00842</name>
</gene>
<dbReference type="InterPro" id="IPR027417">
    <property type="entry name" value="P-loop_NTPase"/>
</dbReference>
<sequence>MNVEECDIIDYEKLFNEIHPSFSKTNSTHLPVKTGWDYTLTLHNFGHSKFGNCVTIDQYIQNLRDSTNKIVDFDQLFIPGAGIAQILYQHSLGKTSIACALANKSRLPVLYIDTDGSLSYYKLRRSGLAYLRVYTAQELLALVTNIKQLLANDQYISFGNETIRINGIGLLVIDSLDYLFDSKNAEIGKLIKLLDQISRVYCISIIVTYHLNIDNRLSDNKSERLRLLDESWPYHCHLTVIIRQNILHGLSNLNNSFDHNGVYGKVEVKSIYFGEHVYKIYRGNDAIEIIMENESKCYPMET</sequence>
<reference evidence="1 2" key="2">
    <citation type="journal article" date="2013" name="PLoS ONE">
        <title>Whole genome mapping and re-organization of the nuclear and mitochondrial genomes of Babesia microti isolates.</title>
        <authorList>
            <person name="Cornillot E."/>
            <person name="Dassouli A."/>
            <person name="Garg A."/>
            <person name="Pachikara N."/>
            <person name="Randazzo S."/>
            <person name="Depoix D."/>
            <person name="Carcy B."/>
            <person name="Delbecq S."/>
            <person name="Frutos R."/>
            <person name="Silva J.C."/>
            <person name="Sutton R."/>
            <person name="Krause P.J."/>
            <person name="Mamoun C.B."/>
        </authorList>
    </citation>
    <scope>NUCLEOTIDE SEQUENCE [LARGE SCALE GENOMIC DNA]</scope>
    <source>
        <strain evidence="1 2">RI</strain>
    </source>
</reference>
<dbReference type="SUPFAM" id="SSF52540">
    <property type="entry name" value="P-loop containing nucleoside triphosphate hydrolases"/>
    <property type="match status" value="1"/>
</dbReference>
<proteinExistence type="predicted"/>
<dbReference type="Proteomes" id="UP000002899">
    <property type="component" value="Chromosome III"/>
</dbReference>
<organism evidence="1 2">
    <name type="scientific">Babesia microti (strain RI)</name>
    <dbReference type="NCBI Taxonomy" id="1133968"/>
    <lineage>
        <taxon>Eukaryota</taxon>
        <taxon>Sar</taxon>
        <taxon>Alveolata</taxon>
        <taxon>Apicomplexa</taxon>
        <taxon>Aconoidasida</taxon>
        <taxon>Piroplasmida</taxon>
        <taxon>Babesiidae</taxon>
        <taxon>Babesia</taxon>
    </lineage>
</organism>
<dbReference type="VEuPathDB" id="PiroplasmaDB:BMR1_03g00842"/>
<reference evidence="1 2" key="3">
    <citation type="journal article" date="2016" name="Sci. Rep.">
        <title>Genome-wide diversity and gene expression profiling of Babesia microti isolates identify polymorphic genes that mediate host-pathogen interactions.</title>
        <authorList>
            <person name="Silva J.C."/>
            <person name="Cornillot E."/>
            <person name="McCracken C."/>
            <person name="Usmani-Brown S."/>
            <person name="Dwivedi A."/>
            <person name="Ifeonu O.O."/>
            <person name="Crabtree J."/>
            <person name="Gotia H.T."/>
            <person name="Virji A.Z."/>
            <person name="Reynes C."/>
            <person name="Colinge J."/>
            <person name="Kumar V."/>
            <person name="Lawres L."/>
            <person name="Pazzi J.E."/>
            <person name="Pablo J.V."/>
            <person name="Hung C."/>
            <person name="Brancato J."/>
            <person name="Kumari P."/>
            <person name="Orvis J."/>
            <person name="Tretina K."/>
            <person name="Chibucos M."/>
            <person name="Ott S."/>
            <person name="Sadzewicz L."/>
            <person name="Sengamalay N."/>
            <person name="Shetty A.C."/>
            <person name="Su Q."/>
            <person name="Tallon L."/>
            <person name="Fraser C.M."/>
            <person name="Frutos R."/>
            <person name="Molina D.M."/>
            <person name="Krause P.J."/>
            <person name="Ben Mamoun C."/>
        </authorList>
    </citation>
    <scope>NUCLEOTIDE SEQUENCE [LARGE SCALE GENOMIC DNA]</scope>
    <source>
        <strain evidence="1 2">RI</strain>
    </source>
</reference>
<dbReference type="KEGG" id="bmic:BMR1_03g00842"/>
<dbReference type="EMBL" id="LN871598">
    <property type="protein sequence ID" value="SJK86284.1"/>
    <property type="molecule type" value="Genomic_DNA"/>
</dbReference>
<accession>A0A1R4ABH1</accession>
<reference evidence="1 2" key="1">
    <citation type="journal article" date="2012" name="Nucleic Acids Res.">
        <title>Sequencing of the smallest Apicomplexan genome from the human pathogen Babesia microti.</title>
        <authorList>
            <person name="Cornillot E."/>
            <person name="Hadj-Kaddour K."/>
            <person name="Dassouli A."/>
            <person name="Noel B."/>
            <person name="Ranwez V."/>
            <person name="Vacherie B."/>
            <person name="Augagneur Y."/>
            <person name="Bres V."/>
            <person name="Duclos A."/>
            <person name="Randazzo S."/>
            <person name="Carcy B."/>
            <person name="Debierre-Grockiego F."/>
            <person name="Delbecq S."/>
            <person name="Moubri-Menage K."/>
            <person name="Shams-Eldin H."/>
            <person name="Usmani-Brown S."/>
            <person name="Bringaud F."/>
            <person name="Wincker P."/>
            <person name="Vivares C.P."/>
            <person name="Schwarz R.T."/>
            <person name="Schetters T.P."/>
            <person name="Krause P.J."/>
            <person name="Gorenflot A."/>
            <person name="Berry V."/>
            <person name="Barbe V."/>
            <person name="Ben Mamoun C."/>
        </authorList>
    </citation>
    <scope>NUCLEOTIDE SEQUENCE [LARGE SCALE GENOMIC DNA]</scope>
    <source>
        <strain evidence="1 2">RI</strain>
    </source>
</reference>
<keyword evidence="2" id="KW-1185">Reference proteome</keyword>
<evidence type="ECO:0000313" key="2">
    <source>
        <dbReference type="Proteomes" id="UP000002899"/>
    </source>
</evidence>
<name>A0A1R4ABH1_BABMR</name>
<protein>
    <submittedName>
        <fullName evidence="1">Uncharacterized protein</fullName>
    </submittedName>
</protein>
<dbReference type="GeneID" id="33043684"/>
<dbReference type="Gene3D" id="3.40.50.300">
    <property type="entry name" value="P-loop containing nucleotide triphosphate hydrolases"/>
    <property type="match status" value="1"/>
</dbReference>
<dbReference type="RefSeq" id="XP_021338460.1">
    <property type="nucleotide sequence ID" value="XM_021481873.1"/>
</dbReference>